<evidence type="ECO:0000256" key="1">
    <source>
        <dbReference type="SAM" id="Coils"/>
    </source>
</evidence>
<evidence type="ECO:0000313" key="6">
    <source>
        <dbReference type="Proteomes" id="UP001597525"/>
    </source>
</evidence>
<proteinExistence type="predicted"/>
<keyword evidence="1" id="KW-0175">Coiled coil</keyword>
<keyword evidence="6" id="KW-1185">Reference proteome</keyword>
<accession>A0ABW6BJZ5</accession>
<dbReference type="Pfam" id="PF13320">
    <property type="entry name" value="GH123_cat"/>
    <property type="match status" value="1"/>
</dbReference>
<keyword evidence="5" id="KW-0378">Hydrolase</keyword>
<organism evidence="5 6">
    <name type="scientific">Sphingobacterium bambusae</name>
    <dbReference type="NCBI Taxonomy" id="662858"/>
    <lineage>
        <taxon>Bacteria</taxon>
        <taxon>Pseudomonadati</taxon>
        <taxon>Bacteroidota</taxon>
        <taxon>Sphingobacteriia</taxon>
        <taxon>Sphingobacteriales</taxon>
        <taxon>Sphingobacteriaceae</taxon>
        <taxon>Sphingobacterium</taxon>
    </lineage>
</organism>
<evidence type="ECO:0000256" key="2">
    <source>
        <dbReference type="SAM" id="SignalP"/>
    </source>
</evidence>
<name>A0ABW6BJZ5_9SPHI</name>
<dbReference type="Pfam" id="PF22680">
    <property type="entry name" value="Glyco_hydro_123_N_2"/>
    <property type="match status" value="1"/>
</dbReference>
<feature type="signal peptide" evidence="2">
    <location>
        <begin position="1"/>
        <end position="24"/>
    </location>
</feature>
<dbReference type="EMBL" id="JBHUPB010000009">
    <property type="protein sequence ID" value="MFD2968594.1"/>
    <property type="molecule type" value="Genomic_DNA"/>
</dbReference>
<reference evidence="6" key="1">
    <citation type="journal article" date="2019" name="Int. J. Syst. Evol. Microbiol.">
        <title>The Global Catalogue of Microorganisms (GCM) 10K type strain sequencing project: providing services to taxonomists for standard genome sequencing and annotation.</title>
        <authorList>
            <consortium name="The Broad Institute Genomics Platform"/>
            <consortium name="The Broad Institute Genome Sequencing Center for Infectious Disease"/>
            <person name="Wu L."/>
            <person name="Ma J."/>
        </authorList>
    </citation>
    <scope>NUCLEOTIDE SEQUENCE [LARGE SCALE GENOMIC DNA]</scope>
    <source>
        <strain evidence="6">KCTC 22814</strain>
    </source>
</reference>
<dbReference type="InterPro" id="IPR025150">
    <property type="entry name" value="GH123_cat"/>
</dbReference>
<dbReference type="Proteomes" id="UP001597525">
    <property type="component" value="Unassembled WGS sequence"/>
</dbReference>
<feature type="domain" description="Glycoside hydrolase 123 N-terminal" evidence="4">
    <location>
        <begin position="59"/>
        <end position="197"/>
    </location>
</feature>
<evidence type="ECO:0000259" key="3">
    <source>
        <dbReference type="Pfam" id="PF13320"/>
    </source>
</evidence>
<feature type="coiled-coil region" evidence="1">
    <location>
        <begin position="535"/>
        <end position="570"/>
    </location>
</feature>
<dbReference type="InterPro" id="IPR053850">
    <property type="entry name" value="Glyco_hydro_123_N_2"/>
</dbReference>
<evidence type="ECO:0000259" key="4">
    <source>
        <dbReference type="Pfam" id="PF22680"/>
    </source>
</evidence>
<protein>
    <submittedName>
        <fullName evidence="5">Glycoside hydrolase domain-containing protein</fullName>
    </submittedName>
</protein>
<keyword evidence="2" id="KW-0732">Signal</keyword>
<feature type="chain" id="PRO_5045065274" evidence="2">
    <location>
        <begin position="25"/>
        <end position="596"/>
    </location>
</feature>
<feature type="domain" description="Glycoside hydrolase 123 catalytic" evidence="3">
    <location>
        <begin position="230"/>
        <end position="541"/>
    </location>
</feature>
<dbReference type="GO" id="GO:0016787">
    <property type="term" value="F:hydrolase activity"/>
    <property type="evidence" value="ECO:0007669"/>
    <property type="project" value="UniProtKB-KW"/>
</dbReference>
<evidence type="ECO:0000313" key="5">
    <source>
        <dbReference type="EMBL" id="MFD2968594.1"/>
    </source>
</evidence>
<gene>
    <name evidence="5" type="ORF">ACFS7Y_14435</name>
</gene>
<sequence length="596" mass="67818">MSRRPFKNHFLIFFLALTVSTLLAQSPKVLTHDFEELPDPTADTLSDWSAVGEGLQRSFVTIDKRYAKSLAPAIASKEEQSLTGWRGERVSAQLLLWTTTAIPSVRVRISPLRADDGTLLASDVVSARFVRYVMTDEFASGCGHRNPKDFASSLVADMLDDCASYDLEARKVRPVWISVHIPEDAKAGTYTGLVSVETPAGTIKPLTLKVNVLNHVLPKASAWKYHLDQWQHPAAVARVSGTELWSDAHFEELKPVMQRLADAGQKVITTTLNKDPWNVQTYDPYADMIQWVKNEDGTWHYDYKVFDRWVQFMLDLGVNKMINCYSIVPWNNEIHYKDQKSNKMVNVSAKPGTAIFEELWTPFLQDFVKHLRAKGWLDITNIATDERSREEMDAAFALLQKVCPELGVSYADNQKTYQRYPNSDDISIAIGHPFAAEDLQLRKSRGLNTTFYICCSDAFPNQFTFSEPAESTYLAWYAAAAGFDGMLRWAFNSWVENPLQDSRFRTWPAGDTYVVYPGGRSSIRYERMLEGIQDYEKIQLLKAQLIQANKKAELERLDTVLQRLNKVERTATWNKDLHEAKSLLNELSVELEKTAK</sequence>
<comment type="caution">
    <text evidence="5">The sequence shown here is derived from an EMBL/GenBank/DDBJ whole genome shotgun (WGS) entry which is preliminary data.</text>
</comment>
<dbReference type="RefSeq" id="WP_320185259.1">
    <property type="nucleotide sequence ID" value="NZ_CP138332.1"/>
</dbReference>